<name>A0A235BN18_UNCW3</name>
<proteinExistence type="predicted"/>
<protein>
    <recommendedName>
        <fullName evidence="3">DUF5673 domain-containing protein</fullName>
    </recommendedName>
</protein>
<comment type="caution">
    <text evidence="1">The sequence shown here is derived from an EMBL/GenBank/DDBJ whole genome shotgun (WGS) entry which is preliminary data.</text>
</comment>
<evidence type="ECO:0000313" key="2">
    <source>
        <dbReference type="Proteomes" id="UP000215215"/>
    </source>
</evidence>
<reference evidence="1 2" key="1">
    <citation type="submission" date="2017-07" db="EMBL/GenBank/DDBJ databases">
        <title>Recovery of genomes from metagenomes via a dereplication, aggregation, and scoring strategy.</title>
        <authorList>
            <person name="Sieber C.M."/>
            <person name="Probst A.J."/>
            <person name="Sharrar A."/>
            <person name="Thomas B.C."/>
            <person name="Hess M."/>
            <person name="Tringe S.G."/>
            <person name="Banfield J.F."/>
        </authorList>
    </citation>
    <scope>NUCLEOTIDE SEQUENCE [LARGE SCALE GENOMIC DNA]</scope>
    <source>
        <strain evidence="1">JGI_Cruoil_03_44_89</strain>
    </source>
</reference>
<evidence type="ECO:0008006" key="3">
    <source>
        <dbReference type="Google" id="ProtNLM"/>
    </source>
</evidence>
<dbReference type="Proteomes" id="UP000215215">
    <property type="component" value="Unassembled WGS sequence"/>
</dbReference>
<organism evidence="1 2">
    <name type="scientific">candidate division WOR-3 bacterium JGI_Cruoil_03_44_89</name>
    <dbReference type="NCBI Taxonomy" id="1973748"/>
    <lineage>
        <taxon>Bacteria</taxon>
        <taxon>Bacteria division WOR-3</taxon>
    </lineage>
</organism>
<sequence>MKWSSHPCAENKKRTTFLLVFLGVLFVGLFIWFKLWGLLIGIVLVGSALYPYFIPTRYEFSEEYMVIKGFFLQQKKWWGEFRSFYPDRNGVFLSPFPEPTRLENYRGIYIRFGNKRDEVMEYVKKKVKPMEVI</sequence>
<dbReference type="AlphaFoldDB" id="A0A235BN18"/>
<accession>A0A235BN18</accession>
<evidence type="ECO:0000313" key="1">
    <source>
        <dbReference type="EMBL" id="OYD13624.1"/>
    </source>
</evidence>
<gene>
    <name evidence="1" type="ORF">CH333_10655</name>
</gene>
<dbReference type="EMBL" id="NOZQ01000230">
    <property type="protein sequence ID" value="OYD13624.1"/>
    <property type="molecule type" value="Genomic_DNA"/>
</dbReference>